<evidence type="ECO:0000313" key="3">
    <source>
        <dbReference type="Proteomes" id="UP000053411"/>
    </source>
</evidence>
<dbReference type="VEuPathDB" id="FungiDB:Z520_06481"/>
<evidence type="ECO:0008006" key="4">
    <source>
        <dbReference type="Google" id="ProtNLM"/>
    </source>
</evidence>
<accession>A0A0D2KLX9</accession>
<organism evidence="2 3">
    <name type="scientific">Fonsecaea multimorphosa CBS 102226</name>
    <dbReference type="NCBI Taxonomy" id="1442371"/>
    <lineage>
        <taxon>Eukaryota</taxon>
        <taxon>Fungi</taxon>
        <taxon>Dikarya</taxon>
        <taxon>Ascomycota</taxon>
        <taxon>Pezizomycotina</taxon>
        <taxon>Eurotiomycetes</taxon>
        <taxon>Chaetothyriomycetidae</taxon>
        <taxon>Chaetothyriales</taxon>
        <taxon>Herpotrichiellaceae</taxon>
        <taxon>Fonsecaea</taxon>
    </lineage>
</organism>
<sequence length="614" mass="67957">MAAGRTNVFFVPYRPHSRSPKPSSGEPAMSQQKHAAREYHRKAKLERLAKLNATHNRDARSSSEDPQPDASSRPPLHRNQSFPSDKELNKTFQVFDVGTGIFDPFNASVPSGVPSYALDILDYGRSNLESGIALCLAHYPVAAQEAVSASHSPPRASSKQWRVLSSHRSSLSEGAIKNAVMGCAMQSPAAFWTIIFAGATHNAYLQGEADTPSRNRALRLSYKTQAIRELNREIQELQGPASDELLLAIVTLAAHGSGEQLERPPQEENLSALQSVQSFQYYARMQKEAAHLKAIVHLVYQKGGLQTVKMPGLANALALADIFYAFQDMREPAFPLLAPTSLIMSTWPETQPAVAPFLQNLATGFQDFGDIVGFAPLLQIIHNTRLITMGFDAYLSGHSSAPSLNQIVYARNFMTHDLLSLPLPYLRPGSGQRHEGSSSSIMTHSSPLHSLYNLVRLSTMAYTLLVLFPVPSTASIHDKLTRELMLALDDCTVLELWTTYPQLLLWSTVLGGVVARNTSLRPWFAEMIRQARTRIPSLTLVEARSRSRGSRHSSYHSSPSSDDGRTRGGESGALWPVVKDLCFRFLWLDGPECDGLGRMFWEEACDNMQLRTMR</sequence>
<feature type="region of interest" description="Disordered" evidence="1">
    <location>
        <begin position="542"/>
        <end position="569"/>
    </location>
</feature>
<evidence type="ECO:0000256" key="1">
    <source>
        <dbReference type="SAM" id="MobiDB-lite"/>
    </source>
</evidence>
<dbReference type="EMBL" id="KN848073">
    <property type="protein sequence ID" value="KIX97703.1"/>
    <property type="molecule type" value="Genomic_DNA"/>
</dbReference>
<dbReference type="PANTHER" id="PTHR37540:SF5">
    <property type="entry name" value="TRANSCRIPTION FACTOR DOMAIN-CONTAINING PROTEIN"/>
    <property type="match status" value="1"/>
</dbReference>
<dbReference type="PANTHER" id="PTHR37540">
    <property type="entry name" value="TRANSCRIPTION FACTOR (ACR-2), PUTATIVE-RELATED-RELATED"/>
    <property type="match status" value="1"/>
</dbReference>
<protein>
    <recommendedName>
        <fullName evidence="4">Transcription factor domain-containing protein</fullName>
    </recommendedName>
</protein>
<dbReference type="OrthoDB" id="3469466at2759"/>
<dbReference type="Proteomes" id="UP000053411">
    <property type="component" value="Unassembled WGS sequence"/>
</dbReference>
<dbReference type="RefSeq" id="XP_016631826.1">
    <property type="nucleotide sequence ID" value="XM_016776981.1"/>
</dbReference>
<keyword evidence="3" id="KW-1185">Reference proteome</keyword>
<name>A0A0D2KLX9_9EURO</name>
<reference evidence="2 3" key="1">
    <citation type="submission" date="2015-01" db="EMBL/GenBank/DDBJ databases">
        <title>The Genome Sequence of Fonsecaea multimorphosa CBS 102226.</title>
        <authorList>
            <consortium name="The Broad Institute Genomics Platform"/>
            <person name="Cuomo C."/>
            <person name="de Hoog S."/>
            <person name="Gorbushina A."/>
            <person name="Stielow B."/>
            <person name="Teixiera M."/>
            <person name="Abouelleil A."/>
            <person name="Chapman S.B."/>
            <person name="Priest M."/>
            <person name="Young S.K."/>
            <person name="Wortman J."/>
            <person name="Nusbaum C."/>
            <person name="Birren B."/>
        </authorList>
    </citation>
    <scope>NUCLEOTIDE SEQUENCE [LARGE SCALE GENOMIC DNA]</scope>
    <source>
        <strain evidence="2 3">CBS 102226</strain>
    </source>
</reference>
<feature type="region of interest" description="Disordered" evidence="1">
    <location>
        <begin position="1"/>
        <end position="87"/>
    </location>
</feature>
<gene>
    <name evidence="2" type="ORF">Z520_06481</name>
</gene>
<evidence type="ECO:0000313" key="2">
    <source>
        <dbReference type="EMBL" id="KIX97703.1"/>
    </source>
</evidence>
<dbReference type="GeneID" id="27712227"/>
<feature type="compositionally biased region" description="Basic and acidic residues" evidence="1">
    <location>
        <begin position="45"/>
        <end position="63"/>
    </location>
</feature>
<dbReference type="AlphaFoldDB" id="A0A0D2KLX9"/>
<proteinExistence type="predicted"/>